<keyword evidence="3" id="KW-1185">Reference proteome</keyword>
<proteinExistence type="predicted"/>
<accession>A0ABX2M4G8</accession>
<dbReference type="EMBL" id="JABFMT010000037">
    <property type="protein sequence ID" value="NUU04240.1"/>
    <property type="molecule type" value="Genomic_DNA"/>
</dbReference>
<protein>
    <submittedName>
        <fullName evidence="2">Nuclear transport factor 2 family protein</fullName>
    </submittedName>
</protein>
<dbReference type="Pfam" id="PF12680">
    <property type="entry name" value="SnoaL_2"/>
    <property type="match status" value="1"/>
</dbReference>
<feature type="domain" description="SnoaL-like" evidence="1">
    <location>
        <begin position="9"/>
        <end position="107"/>
    </location>
</feature>
<dbReference type="Gene3D" id="3.10.450.50">
    <property type="match status" value="1"/>
</dbReference>
<sequence length="144" mass="17080">MDTLEHLLAWYASIDRQSLARIDEFYAPEARFKDPFNDVQGVGAIRNIFEHMFDKTEMPRFVILERMQRDSQAFATWRFEFTLKGKPYTVLGATHFRLDADGRVIEHRDYWDAAEELWQKLPLLGRLVAWLRARFATPANKRPF</sequence>
<evidence type="ECO:0000259" key="1">
    <source>
        <dbReference type="Pfam" id="PF12680"/>
    </source>
</evidence>
<gene>
    <name evidence="2" type="ORF">HNO84_21740</name>
</gene>
<evidence type="ECO:0000313" key="3">
    <source>
        <dbReference type="Proteomes" id="UP000536746"/>
    </source>
</evidence>
<dbReference type="SUPFAM" id="SSF54427">
    <property type="entry name" value="NTF2-like"/>
    <property type="match status" value="1"/>
</dbReference>
<dbReference type="RefSeq" id="WP_175354899.1">
    <property type="nucleotide sequence ID" value="NZ_JABFMT010000037.1"/>
</dbReference>
<comment type="caution">
    <text evidence="2">The sequence shown here is derived from an EMBL/GenBank/DDBJ whole genome shotgun (WGS) entry which is preliminary data.</text>
</comment>
<dbReference type="InterPro" id="IPR032710">
    <property type="entry name" value="NTF2-like_dom_sf"/>
</dbReference>
<dbReference type="InterPro" id="IPR037401">
    <property type="entry name" value="SnoaL-like"/>
</dbReference>
<name>A0ABX2M4G8_9BURK</name>
<evidence type="ECO:0000313" key="2">
    <source>
        <dbReference type="EMBL" id="NUU04240.1"/>
    </source>
</evidence>
<reference evidence="2 3" key="1">
    <citation type="journal article" date="2020" name="Front. Plant Sci.">
        <title>Isolation of Rhizosphere Bacteria That Improve Quality and Water Stress Tolerance in Greenhouse Ornamentals.</title>
        <authorList>
            <person name="Nordstedt N.P."/>
            <person name="Jones M.L."/>
        </authorList>
    </citation>
    <scope>NUCLEOTIDE SEQUENCE [LARGE SCALE GENOMIC DNA]</scope>
    <source>
        <strain evidence="2 3">C6C2</strain>
    </source>
</reference>
<dbReference type="Proteomes" id="UP000536746">
    <property type="component" value="Unassembled WGS sequence"/>
</dbReference>
<organism evidence="2 3">
    <name type="scientific">Herbaspirillum robiniae</name>
    <dbReference type="NCBI Taxonomy" id="2014887"/>
    <lineage>
        <taxon>Bacteria</taxon>
        <taxon>Pseudomonadati</taxon>
        <taxon>Pseudomonadota</taxon>
        <taxon>Betaproteobacteria</taxon>
        <taxon>Burkholderiales</taxon>
        <taxon>Oxalobacteraceae</taxon>
        <taxon>Herbaspirillum</taxon>
    </lineage>
</organism>